<accession>A0A3S4AZH9</accession>
<evidence type="ECO:0000313" key="4">
    <source>
        <dbReference type="Proteomes" id="UP000289323"/>
    </source>
</evidence>
<feature type="coiled-coil region" evidence="1">
    <location>
        <begin position="145"/>
        <end position="235"/>
    </location>
</feature>
<name>A0A3S4AZH9_9PEZI</name>
<gene>
    <name evidence="3" type="ORF">TT172_LOCUS9571</name>
</gene>
<feature type="compositionally biased region" description="Basic and acidic residues" evidence="2">
    <location>
        <begin position="621"/>
        <end position="631"/>
    </location>
</feature>
<dbReference type="EMBL" id="OUUZ01000019">
    <property type="protein sequence ID" value="SPQ27152.1"/>
    <property type="molecule type" value="Genomic_DNA"/>
</dbReference>
<feature type="region of interest" description="Disordered" evidence="2">
    <location>
        <begin position="236"/>
        <end position="261"/>
    </location>
</feature>
<reference evidence="3 4" key="1">
    <citation type="submission" date="2018-04" db="EMBL/GenBank/DDBJ databases">
        <authorList>
            <person name="Huttner S."/>
            <person name="Dainat J."/>
        </authorList>
    </citation>
    <scope>NUCLEOTIDE SEQUENCE [LARGE SCALE GENOMIC DNA]</scope>
</reference>
<feature type="coiled-coil region" evidence="1">
    <location>
        <begin position="78"/>
        <end position="112"/>
    </location>
</feature>
<evidence type="ECO:0000256" key="2">
    <source>
        <dbReference type="SAM" id="MobiDB-lite"/>
    </source>
</evidence>
<evidence type="ECO:0000256" key="1">
    <source>
        <dbReference type="SAM" id="Coils"/>
    </source>
</evidence>
<feature type="region of interest" description="Disordered" evidence="2">
    <location>
        <begin position="313"/>
        <end position="368"/>
    </location>
</feature>
<protein>
    <submittedName>
        <fullName evidence="3">6925f8e7-00ad-4ba9-9215-5fd0af771822</fullName>
    </submittedName>
</protein>
<feature type="region of interest" description="Disordered" evidence="2">
    <location>
        <begin position="404"/>
        <end position="438"/>
    </location>
</feature>
<feature type="compositionally biased region" description="Low complexity" evidence="2">
    <location>
        <begin position="639"/>
        <end position="657"/>
    </location>
</feature>
<feature type="compositionally biased region" description="Low complexity" evidence="2">
    <location>
        <begin position="698"/>
        <end position="714"/>
    </location>
</feature>
<dbReference type="PANTHER" id="PTHR42041:SF1">
    <property type="entry name" value="DNA ENDONUCLEASE ACTIVATOR CTP1 C-TERMINAL DOMAIN-CONTAINING PROTEIN"/>
    <property type="match status" value="1"/>
</dbReference>
<feature type="compositionally biased region" description="Polar residues" evidence="2">
    <location>
        <begin position="13"/>
        <end position="29"/>
    </location>
</feature>
<feature type="compositionally biased region" description="Low complexity" evidence="2">
    <location>
        <begin position="761"/>
        <end position="773"/>
    </location>
</feature>
<feature type="compositionally biased region" description="Low complexity" evidence="2">
    <location>
        <begin position="519"/>
        <end position="568"/>
    </location>
</feature>
<evidence type="ECO:0000313" key="3">
    <source>
        <dbReference type="EMBL" id="SPQ27152.1"/>
    </source>
</evidence>
<feature type="compositionally biased region" description="Polar residues" evidence="2">
    <location>
        <begin position="610"/>
        <end position="620"/>
    </location>
</feature>
<feature type="compositionally biased region" description="Polar residues" evidence="2">
    <location>
        <begin position="409"/>
        <end position="422"/>
    </location>
</feature>
<sequence>MSLPSSPAGGTGQPLQPVSLNAQRESSLLSAAQHHRERLNLGDSAPLRDSSVHEKINQYNSLAMQSKTLERKSADAALKRAMLGREEAEAEMRRYRDEARALRKQIEEGKERERKVGERLEAVMENYGRAKETHAHTQQLWEKEIRRARKETFKAQSALVKLQEELKSCRTAQKAFEEELQAERERSKQHEQEAFNAQYSLVGLQEQLNQAQERIKMLEQELEALKTMAKNEAEVRRLASEGAGSERYGDDSEVPRKRQRLSSAADTFIADPEIETLMMLWQWEKQRADRALEQVQFLEAECRLKACTAAKSLRRSSSRRLSSPRRKRASLPQVSDAGDPMILSESSRVSAEATKPTPPRRSKTDLLRVEKEPRRSTIFLPAEGIFRTVSQAEADALAAKSAAASAISPTDSAPSLPITPTDSDPMYRRTPSVDPPDFAMLSKERTSLLSLLNAPHRQDPAPIFNIPTTPGPEPGTLQPEPEEEDTEAPPTIKPSHQPPRELSIPSPEPADSSLTAPFTDPLPSTGTTATTTAPAAIPRPHTTASYYPTSKTTTTTIQTTTVTTTTKVPLREEPRDGPTLAQRLLRLQRTPSRQTGGAGADDGIDRPSFDVTNPALTPTMTREEALAQIRERRGRARSVGRVAPGAGSSSSSSAAAHGGSGSGSGRSSGSGGVNASGRSSGSGGIAEGRRKVSGGSDGTVAASASASASASATGVRRKVSSSELGGGGAGRRREEGAATAPTAASRGRERDRREVSAPTSGAATAGAGTVRGMGARRVRS</sequence>
<feature type="region of interest" description="Disordered" evidence="2">
    <location>
        <begin position="1"/>
        <end position="29"/>
    </location>
</feature>
<feature type="compositionally biased region" description="Basic and acidic residues" evidence="2">
    <location>
        <begin position="247"/>
        <end position="256"/>
    </location>
</feature>
<organism evidence="3 4">
    <name type="scientific">Thermothielavioides terrestris</name>
    <dbReference type="NCBI Taxonomy" id="2587410"/>
    <lineage>
        <taxon>Eukaryota</taxon>
        <taxon>Fungi</taxon>
        <taxon>Dikarya</taxon>
        <taxon>Ascomycota</taxon>
        <taxon>Pezizomycotina</taxon>
        <taxon>Sordariomycetes</taxon>
        <taxon>Sordariomycetidae</taxon>
        <taxon>Sordariales</taxon>
        <taxon>Chaetomiaceae</taxon>
        <taxon>Thermothielavioides</taxon>
    </lineage>
</organism>
<dbReference type="Proteomes" id="UP000289323">
    <property type="component" value="Unassembled WGS sequence"/>
</dbReference>
<feature type="compositionally biased region" description="Basic and acidic residues" evidence="2">
    <location>
        <begin position="746"/>
        <end position="755"/>
    </location>
</feature>
<keyword evidence="1" id="KW-0175">Coiled coil</keyword>
<dbReference type="PANTHER" id="PTHR42041">
    <property type="entry name" value="DNA ENDONUCLEASE ACTIVATOR CTP1 C-TERMINAL DOMAIN-CONTAINING PROTEIN"/>
    <property type="match status" value="1"/>
</dbReference>
<dbReference type="AlphaFoldDB" id="A0A3S4AZH9"/>
<feature type="compositionally biased region" description="Basic residues" evidence="2">
    <location>
        <begin position="313"/>
        <end position="329"/>
    </location>
</feature>
<feature type="region of interest" description="Disordered" evidence="2">
    <location>
        <begin position="456"/>
        <end position="780"/>
    </location>
</feature>
<proteinExistence type="predicted"/>
<feature type="compositionally biased region" description="Gly residues" evidence="2">
    <location>
        <begin position="658"/>
        <end position="686"/>
    </location>
</feature>